<dbReference type="InterPro" id="IPR034736">
    <property type="entry name" value="ZF_C2H2_AKAP95"/>
</dbReference>
<feature type="compositionally biased region" description="Basic and acidic residues" evidence="8">
    <location>
        <begin position="412"/>
        <end position="430"/>
    </location>
</feature>
<feature type="region of interest" description="Disordered" evidence="8">
    <location>
        <begin position="601"/>
        <end position="697"/>
    </location>
</feature>
<dbReference type="OrthoDB" id="8923935at2759"/>
<feature type="compositionally biased region" description="Gly residues" evidence="8">
    <location>
        <begin position="129"/>
        <end position="142"/>
    </location>
</feature>
<comment type="similarity">
    <text evidence="7">Belongs to the AKAP95 family.</text>
</comment>
<dbReference type="Ensembl" id="ENSSFOT00015009241.2">
    <property type="protein sequence ID" value="ENSSFOP00015009116.2"/>
    <property type="gene ID" value="ENSSFOG00015005929.2"/>
</dbReference>
<sequence>MDSNELGDSYANSGGWQGYEGYNYYNAQGGSGNGGSSTDPYVYGSSWEAPKLGPSPSTAMSGEEGRPGGSGTQTDNPDSIIAKINQRLDLMSKESGDKDNQERFESFQSYVFPTDKEQQFSSPFQYGEEGSGANEGAGGSGASSGVMPSSEGSSPHGRGRAGGGVGGREPGASGGNRGRGGGIRDFRGGSRGGHHQQNRPQNRRGGFNHREGLPPPHHQHPHQHSHFSQPPGPYGRFTMPPNPHMHSPSSSERLSARWNELNYMGPRGCGPGGARGGRGRLPSLFPPSQPPYQDYPDSHGPPFPPHYPPSHGMMGGFYPPPGPFGAPRGGGAWQWNGKNWPRGDRDGRRPHGGPVPRSLEGRKRRYSQTLDDTDAHRPGADSEGDGNDSDQNPYSQNDEDETQPTEEGVGEEMEKSKTGSKEHDDDETKRKKERKKERQLKDHRLRFVCSVCKFRTVEEKEIKSHLEGRFHKEIFSFVATKIPEIQVKFLQDLAVQRYKKIMKRRQEMVDKDEAFEKSDPFVGAGRDEFCKRIEAAHCMACDMIIPAQHSLLQRHVSSEEHQRNREAITEQFKMTSVPIAKSILKGSNIRKMLDKYIKGEDPFTVDEGEPKTDQDATATTTGASEGLEEKGEEVGGVEPGIGLEQGTVTLQEGTEGDGNMEEVQGEVEEEEEEKGALGDSEKLLEEDLNEEDENPMA</sequence>
<evidence type="ECO:0000256" key="2">
    <source>
        <dbReference type="ARBA" id="ARBA00022723"/>
    </source>
</evidence>
<dbReference type="GO" id="GO:0016363">
    <property type="term" value="C:nuclear matrix"/>
    <property type="evidence" value="ECO:0007669"/>
    <property type="project" value="TreeGrafter"/>
</dbReference>
<evidence type="ECO:0000259" key="9">
    <source>
        <dbReference type="PROSITE" id="PS51799"/>
    </source>
</evidence>
<feature type="compositionally biased region" description="Gly residues" evidence="8">
    <location>
        <begin position="160"/>
        <end position="181"/>
    </location>
</feature>
<dbReference type="Proteomes" id="UP000694397">
    <property type="component" value="Chromosome 8"/>
</dbReference>
<keyword evidence="11" id="KW-1185">Reference proteome</keyword>
<evidence type="ECO:0000256" key="6">
    <source>
        <dbReference type="ARBA" id="ARBA00023242"/>
    </source>
</evidence>
<evidence type="ECO:0000313" key="10">
    <source>
        <dbReference type="Ensembl" id="ENSSFOP00015009116.2"/>
    </source>
</evidence>
<dbReference type="GO" id="GO:0008270">
    <property type="term" value="F:zinc ion binding"/>
    <property type="evidence" value="ECO:0007669"/>
    <property type="project" value="UniProtKB-KW"/>
</dbReference>
<feature type="compositionally biased region" description="Acidic residues" evidence="8">
    <location>
        <begin position="686"/>
        <end position="697"/>
    </location>
</feature>
<dbReference type="KEGG" id="sfm:108937423"/>
<evidence type="ECO:0000256" key="7">
    <source>
        <dbReference type="PROSITE-ProRule" id="PRU01140"/>
    </source>
</evidence>
<dbReference type="PANTHER" id="PTHR12190:SF6">
    <property type="entry name" value="A-KINASE ANCHOR PROTEIN 8"/>
    <property type="match status" value="1"/>
</dbReference>
<feature type="domain" description="C2H2 AKAP95-type" evidence="9">
    <location>
        <begin position="449"/>
        <end position="471"/>
    </location>
</feature>
<keyword evidence="2" id="KW-0479">Metal-binding</keyword>
<evidence type="ECO:0000256" key="5">
    <source>
        <dbReference type="ARBA" id="ARBA00022833"/>
    </source>
</evidence>
<organism evidence="10 11">
    <name type="scientific">Scleropages formosus</name>
    <name type="common">Asian bonytongue</name>
    <name type="synonym">Osteoglossum formosum</name>
    <dbReference type="NCBI Taxonomy" id="113540"/>
    <lineage>
        <taxon>Eukaryota</taxon>
        <taxon>Metazoa</taxon>
        <taxon>Chordata</taxon>
        <taxon>Craniata</taxon>
        <taxon>Vertebrata</taxon>
        <taxon>Euteleostomi</taxon>
        <taxon>Actinopterygii</taxon>
        <taxon>Neopterygii</taxon>
        <taxon>Teleostei</taxon>
        <taxon>Osteoglossocephala</taxon>
        <taxon>Osteoglossomorpha</taxon>
        <taxon>Osteoglossiformes</taxon>
        <taxon>Osteoglossidae</taxon>
        <taxon>Scleropages</taxon>
    </lineage>
</organism>
<reference evidence="10" key="2">
    <citation type="submission" date="2025-08" db="UniProtKB">
        <authorList>
            <consortium name="Ensembl"/>
        </authorList>
    </citation>
    <scope>IDENTIFICATION</scope>
</reference>
<reference evidence="10 11" key="1">
    <citation type="submission" date="2019-04" db="EMBL/GenBank/DDBJ databases">
        <authorList>
            <consortium name="Wellcome Sanger Institute Data Sharing"/>
        </authorList>
    </citation>
    <scope>NUCLEOTIDE SEQUENCE [LARGE SCALE GENOMIC DNA]</scope>
</reference>
<feature type="compositionally biased region" description="Acidic residues" evidence="8">
    <location>
        <begin position="654"/>
        <end position="673"/>
    </location>
</feature>
<dbReference type="PANTHER" id="PTHR12190">
    <property type="entry name" value="A-KINASE ANCHOR PROTEIN AKAP 8"/>
    <property type="match status" value="1"/>
</dbReference>
<accession>A0A8C9RBI2</accession>
<dbReference type="GO" id="GO:0003677">
    <property type="term" value="F:DNA binding"/>
    <property type="evidence" value="ECO:0007669"/>
    <property type="project" value="InterPro"/>
</dbReference>
<evidence type="ECO:0000256" key="3">
    <source>
        <dbReference type="ARBA" id="ARBA00022737"/>
    </source>
</evidence>
<dbReference type="PROSITE" id="PS51799">
    <property type="entry name" value="ZF_C2H2_AKAP95"/>
    <property type="match status" value="2"/>
</dbReference>
<name>A0A8C9RBI2_SCLFO</name>
<keyword evidence="5" id="KW-0862">Zinc</keyword>
<keyword evidence="3" id="KW-0677">Repeat</keyword>
<evidence type="ECO:0000256" key="8">
    <source>
        <dbReference type="SAM" id="MobiDB-lite"/>
    </source>
</evidence>
<keyword evidence="6" id="KW-0539">Nucleus</keyword>
<reference evidence="10" key="3">
    <citation type="submission" date="2025-09" db="UniProtKB">
        <authorList>
            <consortium name="Ensembl"/>
        </authorList>
    </citation>
    <scope>IDENTIFICATION</scope>
</reference>
<dbReference type="InterPro" id="IPR007071">
    <property type="entry name" value="AKAP95"/>
</dbReference>
<protein>
    <submittedName>
        <fullName evidence="10">A-kinase anchor protein 8-like</fullName>
    </submittedName>
</protein>
<feature type="region of interest" description="Disordered" evidence="8">
    <location>
        <begin position="21"/>
        <end position="437"/>
    </location>
</feature>
<dbReference type="RefSeq" id="XP_018612892.1">
    <property type="nucleotide sequence ID" value="XM_018757376.2"/>
</dbReference>
<dbReference type="AlphaFoldDB" id="A0A8C9RBI2"/>
<feature type="compositionally biased region" description="Low complexity" evidence="8">
    <location>
        <begin position="143"/>
        <end position="156"/>
    </location>
</feature>
<proteinExistence type="inferred from homology"/>
<feature type="domain" description="C2H2 AKAP95-type" evidence="9">
    <location>
        <begin position="538"/>
        <end position="561"/>
    </location>
</feature>
<gene>
    <name evidence="10" type="primary">LOC108937423</name>
</gene>
<evidence type="ECO:0000256" key="4">
    <source>
        <dbReference type="ARBA" id="ARBA00022771"/>
    </source>
</evidence>
<feature type="compositionally biased region" description="Gly residues" evidence="8">
    <location>
        <begin position="267"/>
        <end position="276"/>
    </location>
</feature>
<evidence type="ECO:0000256" key="1">
    <source>
        <dbReference type="ARBA" id="ARBA00004123"/>
    </source>
</evidence>
<dbReference type="GeneID" id="108937423"/>
<keyword evidence="4 7" id="KW-0863">Zinc-finger</keyword>
<feature type="compositionally biased region" description="Acidic residues" evidence="8">
    <location>
        <begin position="397"/>
        <end position="411"/>
    </location>
</feature>
<feature type="compositionally biased region" description="Basic and acidic residues" evidence="8">
    <location>
        <begin position="674"/>
        <end position="685"/>
    </location>
</feature>
<evidence type="ECO:0000313" key="11">
    <source>
        <dbReference type="Proteomes" id="UP000694397"/>
    </source>
</evidence>
<dbReference type="GeneTree" id="ENSGT00530000063777"/>
<comment type="subcellular location">
    <subcellularLocation>
        <location evidence="1">Nucleus</location>
    </subcellularLocation>
</comment>
<feature type="compositionally biased region" description="Pro residues" evidence="8">
    <location>
        <begin position="299"/>
        <end position="308"/>
    </location>
</feature>
<feature type="compositionally biased region" description="Low complexity" evidence="8">
    <location>
        <begin position="615"/>
        <end position="625"/>
    </location>
</feature>
<dbReference type="GO" id="GO:0034237">
    <property type="term" value="F:protein kinase A regulatory subunit binding"/>
    <property type="evidence" value="ECO:0007669"/>
    <property type="project" value="TreeGrafter"/>
</dbReference>
<dbReference type="Pfam" id="PF04988">
    <property type="entry name" value="AKAP95"/>
    <property type="match status" value="1"/>
</dbReference>
<feature type="compositionally biased region" description="Basic and acidic residues" evidence="8">
    <location>
        <begin position="90"/>
        <end position="105"/>
    </location>
</feature>